<dbReference type="Pfam" id="PF00245">
    <property type="entry name" value="Alk_phosphatase"/>
    <property type="match status" value="1"/>
</dbReference>
<keyword evidence="9 14" id="KW-0460">Magnesium</keyword>
<dbReference type="GO" id="GO:0046872">
    <property type="term" value="F:metal ion binding"/>
    <property type="evidence" value="ECO:0007669"/>
    <property type="project" value="UniProtKB-KW"/>
</dbReference>
<feature type="active site" description="Phosphoserine intermediate" evidence="13">
    <location>
        <position position="133"/>
    </location>
</feature>
<organism evidence="19">
    <name type="scientific">Clastoptera arizonana</name>
    <name type="common">Arizona spittle bug</name>
    <dbReference type="NCBI Taxonomy" id="38151"/>
    <lineage>
        <taxon>Eukaryota</taxon>
        <taxon>Metazoa</taxon>
        <taxon>Ecdysozoa</taxon>
        <taxon>Arthropoda</taxon>
        <taxon>Hexapoda</taxon>
        <taxon>Insecta</taxon>
        <taxon>Pterygota</taxon>
        <taxon>Neoptera</taxon>
        <taxon>Paraneoptera</taxon>
        <taxon>Hemiptera</taxon>
        <taxon>Auchenorrhyncha</taxon>
        <taxon>Cercopoidea</taxon>
        <taxon>Clastopteridae</taxon>
        <taxon>Clastoptera</taxon>
    </lineage>
</organism>
<evidence type="ECO:0000256" key="9">
    <source>
        <dbReference type="ARBA" id="ARBA00022842"/>
    </source>
</evidence>
<comment type="catalytic activity">
    <reaction evidence="16">
        <text>a phosphate monoester + H2O = an alcohol + phosphate</text>
        <dbReference type="Rhea" id="RHEA:15017"/>
        <dbReference type="ChEBI" id="CHEBI:15377"/>
        <dbReference type="ChEBI" id="CHEBI:30879"/>
        <dbReference type="ChEBI" id="CHEBI:43474"/>
        <dbReference type="ChEBI" id="CHEBI:67140"/>
        <dbReference type="EC" id="3.1.3.1"/>
    </reaction>
</comment>
<dbReference type="InterPro" id="IPR018299">
    <property type="entry name" value="Alkaline_phosphatase_AS"/>
</dbReference>
<keyword evidence="10" id="KW-0472">Membrane</keyword>
<keyword evidence="7 16" id="KW-0378">Hydrolase</keyword>
<evidence type="ECO:0000256" key="3">
    <source>
        <dbReference type="ARBA" id="ARBA00012647"/>
    </source>
</evidence>
<evidence type="ECO:0000256" key="14">
    <source>
        <dbReference type="PIRSR" id="PIRSR601952-2"/>
    </source>
</evidence>
<keyword evidence="12" id="KW-0449">Lipoprotein</keyword>
<dbReference type="CDD" id="cd16012">
    <property type="entry name" value="ALP"/>
    <property type="match status" value="1"/>
</dbReference>
<comment type="cofactor">
    <cofactor evidence="14">
        <name>Zn(2+)</name>
        <dbReference type="ChEBI" id="CHEBI:29105"/>
    </cofactor>
    <text evidence="14">Binds 2 Zn(2+) ions.</text>
</comment>
<accession>A0A1B6DLR4</accession>
<name>A0A1B6DLR4_9HEMI</name>
<comment type="similarity">
    <text evidence="2 15">Belongs to the alkaline phosphatase family.</text>
</comment>
<evidence type="ECO:0000256" key="5">
    <source>
        <dbReference type="ARBA" id="ARBA00022622"/>
    </source>
</evidence>
<evidence type="ECO:0000256" key="2">
    <source>
        <dbReference type="ARBA" id="ARBA00005984"/>
    </source>
</evidence>
<dbReference type="GO" id="GO:0005886">
    <property type="term" value="C:plasma membrane"/>
    <property type="evidence" value="ECO:0007669"/>
    <property type="project" value="UniProtKB-SubCell"/>
</dbReference>
<feature type="signal peptide" evidence="17">
    <location>
        <begin position="1"/>
        <end position="19"/>
    </location>
</feature>
<evidence type="ECO:0000256" key="13">
    <source>
        <dbReference type="PIRSR" id="PIRSR601952-1"/>
    </source>
</evidence>
<dbReference type="PANTHER" id="PTHR11596:SF91">
    <property type="entry name" value="ALKALINE PHOSPHATASE-RELATED"/>
    <property type="match status" value="1"/>
</dbReference>
<dbReference type="PROSITE" id="PS00123">
    <property type="entry name" value="ALKALINE_PHOSPHATASE"/>
    <property type="match status" value="1"/>
</dbReference>
<feature type="binding site" evidence="14">
    <location>
        <position position="477"/>
    </location>
    <ligand>
        <name>Zn(2+)</name>
        <dbReference type="ChEBI" id="CHEBI:29105"/>
        <label>2</label>
    </ligand>
</feature>
<evidence type="ECO:0000256" key="10">
    <source>
        <dbReference type="ARBA" id="ARBA00023136"/>
    </source>
</evidence>
<feature type="binding site" evidence="14">
    <location>
        <position position="366"/>
    </location>
    <ligand>
        <name>Zn(2+)</name>
        <dbReference type="ChEBI" id="CHEBI:29105"/>
        <label>2</label>
    </ligand>
</feature>
<keyword evidence="6 14" id="KW-0479">Metal-binding</keyword>
<evidence type="ECO:0000256" key="12">
    <source>
        <dbReference type="ARBA" id="ARBA00023288"/>
    </source>
</evidence>
<feature type="binding site" evidence="14">
    <location>
        <position position="362"/>
    </location>
    <ligand>
        <name>Zn(2+)</name>
        <dbReference type="ChEBI" id="CHEBI:29105"/>
        <label>2</label>
    </ligand>
</feature>
<dbReference type="GO" id="GO:0098552">
    <property type="term" value="C:side of membrane"/>
    <property type="evidence" value="ECO:0007669"/>
    <property type="project" value="UniProtKB-KW"/>
</dbReference>
<evidence type="ECO:0000256" key="16">
    <source>
        <dbReference type="RuleBase" id="RU003947"/>
    </source>
</evidence>
<dbReference type="FunFam" id="3.40.720.10:FF:000008">
    <property type="entry name" value="Alkaline phosphatase"/>
    <property type="match status" value="1"/>
</dbReference>
<keyword evidence="17" id="KW-0732">Signal</keyword>
<evidence type="ECO:0000256" key="17">
    <source>
        <dbReference type="SAM" id="SignalP"/>
    </source>
</evidence>
<evidence type="ECO:0000256" key="11">
    <source>
        <dbReference type="ARBA" id="ARBA00023180"/>
    </source>
</evidence>
<comment type="cofactor">
    <cofactor evidence="14">
        <name>Mg(2+)</name>
        <dbReference type="ChEBI" id="CHEBI:18420"/>
    </cofactor>
    <text evidence="14">Binds 1 Mg(2+) ion.</text>
</comment>
<proteinExistence type="inferred from homology"/>
<evidence type="ECO:0000256" key="4">
    <source>
        <dbReference type="ARBA" id="ARBA00022475"/>
    </source>
</evidence>
<evidence type="ECO:0000256" key="7">
    <source>
        <dbReference type="ARBA" id="ARBA00022801"/>
    </source>
</evidence>
<feature type="binding site" evidence="14">
    <location>
        <position position="403"/>
    </location>
    <ligand>
        <name>Zn(2+)</name>
        <dbReference type="ChEBI" id="CHEBI:29105"/>
        <label>2</label>
    </ligand>
</feature>
<feature type="binding site" evidence="14">
    <location>
        <position position="83"/>
    </location>
    <ligand>
        <name>Zn(2+)</name>
        <dbReference type="ChEBI" id="CHEBI:29105"/>
        <label>2</label>
    </ligand>
</feature>
<evidence type="ECO:0000313" key="20">
    <source>
        <dbReference type="EMBL" id="JAS27506.1"/>
    </source>
</evidence>
<reference evidence="19" key="1">
    <citation type="submission" date="2015-12" db="EMBL/GenBank/DDBJ databases">
        <title>De novo transcriptome assembly of four potential Pierce s Disease insect vectors from Arizona vineyards.</title>
        <authorList>
            <person name="Tassone E.E."/>
        </authorList>
    </citation>
    <scope>NUCLEOTIDE SEQUENCE</scope>
</reference>
<feature type="binding site" evidence="14">
    <location>
        <position position="198"/>
    </location>
    <ligand>
        <name>Mg(2+)</name>
        <dbReference type="ChEBI" id="CHEBI:18420"/>
    </ligand>
</feature>
<evidence type="ECO:0000256" key="15">
    <source>
        <dbReference type="RuleBase" id="RU003946"/>
    </source>
</evidence>
<keyword evidence="4" id="KW-1003">Cell membrane</keyword>
<feature type="binding site" evidence="14">
    <location>
        <position position="404"/>
    </location>
    <ligand>
        <name>Zn(2+)</name>
        <dbReference type="ChEBI" id="CHEBI:29105"/>
        <label>2</label>
    </ligand>
</feature>
<comment type="subcellular location">
    <subcellularLocation>
        <location evidence="1">Cell membrane</location>
        <topology evidence="1">Lipid-anchor</topology>
        <topology evidence="1">GPI-anchor</topology>
    </subcellularLocation>
</comment>
<evidence type="ECO:0000256" key="1">
    <source>
        <dbReference type="ARBA" id="ARBA00004609"/>
    </source>
</evidence>
<protein>
    <recommendedName>
        <fullName evidence="3 16">Alkaline phosphatase</fullName>
        <ecNumber evidence="3 16">3.1.3.1</ecNumber>
    </recommendedName>
</protein>
<evidence type="ECO:0000256" key="6">
    <source>
        <dbReference type="ARBA" id="ARBA00022723"/>
    </source>
</evidence>
<dbReference type="InterPro" id="IPR001952">
    <property type="entry name" value="Alkaline_phosphatase"/>
</dbReference>
<evidence type="ECO:0000256" key="8">
    <source>
        <dbReference type="ARBA" id="ARBA00022833"/>
    </source>
</evidence>
<dbReference type="SMART" id="SM00098">
    <property type="entry name" value="alkPPc"/>
    <property type="match status" value="1"/>
</dbReference>
<dbReference type="InterPro" id="IPR017850">
    <property type="entry name" value="Alkaline_phosphatase_core_sf"/>
</dbReference>
<feature type="chain" id="PRO_5008581479" description="Alkaline phosphatase" evidence="17">
    <location>
        <begin position="20"/>
        <end position="543"/>
    </location>
</feature>
<evidence type="ECO:0000313" key="19">
    <source>
        <dbReference type="EMBL" id="JAS26623.1"/>
    </source>
</evidence>
<dbReference type="SUPFAM" id="SSF53649">
    <property type="entry name" value="Alkaline phosphatase-like"/>
    <property type="match status" value="1"/>
</dbReference>
<keyword evidence="11" id="KW-0325">Glycoprotein</keyword>
<dbReference type="EMBL" id="GEDC01010675">
    <property type="protein sequence ID" value="JAS26623.1"/>
    <property type="molecule type" value="Transcribed_RNA"/>
</dbReference>
<feature type="binding site" evidence="14">
    <location>
        <position position="196"/>
    </location>
    <ligand>
        <name>Mg(2+)</name>
        <dbReference type="ChEBI" id="CHEBI:18420"/>
    </ligand>
</feature>
<dbReference type="AlphaFoldDB" id="A0A1B6DLR4"/>
<sequence>MTIPPTLFLLAGVINCVMAIAINPSGVSDEKLNTVKGKLFSYDADTENNISYWRDQGISTIKERAAVTHITSTAKNIILFLGDGMSIPTLAAARIYLGQLNGSAGENSKLSFEKFPYTGFSKTYCVNKQVADSACSATAYLGGVKANYGTLGVNAKVQRGNCSLVNDANNRVFTILKWAQDAGKGTGLVTTTRVTHASPGGNYAFTADRDFESDYDIAQSTQPGAAACTDIAKQLVRGDPGKNVKVILAGGRIKFLPNTTKDYESGYGERLDKMNLIEEWQTQKKNLNASVKFVWNRNDLLNTDITSTDYLMGLFEPDHMKFHSEADPATEPTLEEMTRTAIKLLQKEKKGFYLFVEGGRIDMAHHHNWARRALDETVEFQKAVKAAVDLTDIKDTLIVVTSDHAHTMSFSGYPTRGDDILAADLQDLDKIPYTTISYANGPSAELNHTSRTDPSRGDLQNDTYEYPSLVRLTTETHGGDDVGVFARGPQAHMFVGMYEQNVIPLTMSYVANIGPAAMESAAPLAMSSLLLIPATMFLAYSLS</sequence>
<dbReference type="EC" id="3.1.3.1" evidence="3 16"/>
<dbReference type="Gene3D" id="3.40.720.10">
    <property type="entry name" value="Alkaline Phosphatase, subunit A"/>
    <property type="match status" value="1"/>
</dbReference>
<gene>
    <name evidence="18" type="ORF">g.27737</name>
    <name evidence="19" type="ORF">g.27738</name>
    <name evidence="20" type="ORF">g.27739</name>
</gene>
<dbReference type="PRINTS" id="PR00113">
    <property type="entry name" value="ALKPHPHTASE"/>
</dbReference>
<dbReference type="EMBL" id="GEDC01020887">
    <property type="protein sequence ID" value="JAS16411.1"/>
    <property type="molecule type" value="Transcribed_RNA"/>
</dbReference>
<dbReference type="EMBL" id="GEDC01009792">
    <property type="protein sequence ID" value="JAS27506.1"/>
    <property type="molecule type" value="Transcribed_RNA"/>
</dbReference>
<dbReference type="GO" id="GO:0004035">
    <property type="term" value="F:alkaline phosphatase activity"/>
    <property type="evidence" value="ECO:0007669"/>
    <property type="project" value="UniProtKB-EC"/>
</dbReference>
<dbReference type="PANTHER" id="PTHR11596">
    <property type="entry name" value="ALKALINE PHOSPHATASE"/>
    <property type="match status" value="1"/>
</dbReference>
<keyword evidence="5" id="KW-0336">GPI-anchor</keyword>
<feature type="binding site" evidence="14">
    <location>
        <position position="83"/>
    </location>
    <ligand>
        <name>Mg(2+)</name>
        <dbReference type="ChEBI" id="CHEBI:18420"/>
    </ligand>
</feature>
<keyword evidence="8 14" id="KW-0862">Zinc</keyword>
<feature type="binding site" evidence="14">
    <location>
        <position position="357"/>
    </location>
    <ligand>
        <name>Mg(2+)</name>
        <dbReference type="ChEBI" id="CHEBI:18420"/>
    </ligand>
</feature>
<evidence type="ECO:0000313" key="18">
    <source>
        <dbReference type="EMBL" id="JAS16411.1"/>
    </source>
</evidence>